<proteinExistence type="predicted"/>
<name>A0A6G0RL06_9STRA</name>
<comment type="caution">
    <text evidence="1">The sequence shown here is derived from an EMBL/GenBank/DDBJ whole genome shotgun (WGS) entry which is preliminary data.</text>
</comment>
<reference evidence="1 2" key="1">
    <citation type="submission" date="2018-09" db="EMBL/GenBank/DDBJ databases">
        <title>Genomic investigation of the strawberry pathogen Phytophthora fragariae indicates pathogenicity is determined by transcriptional variation in three key races.</title>
        <authorList>
            <person name="Adams T.M."/>
            <person name="Armitage A.D."/>
            <person name="Sobczyk M.K."/>
            <person name="Bates H.J."/>
            <person name="Dunwell J.M."/>
            <person name="Nellist C.F."/>
            <person name="Harrison R.J."/>
        </authorList>
    </citation>
    <scope>NUCLEOTIDE SEQUENCE [LARGE SCALE GENOMIC DNA]</scope>
    <source>
        <strain evidence="1 2">NOV-77</strain>
    </source>
</reference>
<dbReference type="Proteomes" id="UP000486351">
    <property type="component" value="Unassembled WGS sequence"/>
</dbReference>
<dbReference type="AlphaFoldDB" id="A0A6G0RL06"/>
<evidence type="ECO:0000313" key="1">
    <source>
        <dbReference type="EMBL" id="KAE9336326.1"/>
    </source>
</evidence>
<sequence length="36" mass="3811">MVMQPLNDFEMTIAGCCVDGLGGAHTAVLKAPLHRL</sequence>
<accession>A0A6G0RL06</accession>
<evidence type="ECO:0000313" key="2">
    <source>
        <dbReference type="Proteomes" id="UP000486351"/>
    </source>
</evidence>
<protein>
    <submittedName>
        <fullName evidence="1">Uncharacterized protein</fullName>
    </submittedName>
</protein>
<organism evidence="1 2">
    <name type="scientific">Phytophthora fragariae</name>
    <dbReference type="NCBI Taxonomy" id="53985"/>
    <lineage>
        <taxon>Eukaryota</taxon>
        <taxon>Sar</taxon>
        <taxon>Stramenopiles</taxon>
        <taxon>Oomycota</taxon>
        <taxon>Peronosporomycetes</taxon>
        <taxon>Peronosporales</taxon>
        <taxon>Peronosporaceae</taxon>
        <taxon>Phytophthora</taxon>
    </lineage>
</organism>
<dbReference type="EMBL" id="QXFY01000757">
    <property type="protein sequence ID" value="KAE9336326.1"/>
    <property type="molecule type" value="Genomic_DNA"/>
</dbReference>
<gene>
    <name evidence="1" type="ORF">PF008_g13070</name>
</gene>